<dbReference type="GO" id="GO:0016787">
    <property type="term" value="F:hydrolase activity"/>
    <property type="evidence" value="ECO:0007669"/>
    <property type="project" value="UniProtKB-KW"/>
</dbReference>
<dbReference type="SMART" id="SM00490">
    <property type="entry name" value="HELICc"/>
    <property type="match status" value="1"/>
</dbReference>
<evidence type="ECO:0000256" key="4">
    <source>
        <dbReference type="ARBA" id="ARBA00022801"/>
    </source>
</evidence>
<dbReference type="PROSITE" id="PS51192">
    <property type="entry name" value="HELICASE_ATP_BIND_1"/>
    <property type="match status" value="1"/>
</dbReference>
<feature type="domain" description="Helicase C-terminal" evidence="10">
    <location>
        <begin position="427"/>
        <end position="663"/>
    </location>
</feature>
<feature type="compositionally biased region" description="Basic and acidic residues" evidence="8">
    <location>
        <begin position="185"/>
        <end position="199"/>
    </location>
</feature>
<evidence type="ECO:0000256" key="1">
    <source>
        <dbReference type="ARBA" id="ARBA00008792"/>
    </source>
</evidence>
<proteinExistence type="inferred from homology"/>
<dbReference type="SMART" id="SM00487">
    <property type="entry name" value="DEXDc"/>
    <property type="match status" value="1"/>
</dbReference>
<evidence type="ECO:0000256" key="7">
    <source>
        <dbReference type="ARBA" id="ARBA00047984"/>
    </source>
</evidence>
<feature type="compositionally biased region" description="Acidic residues" evidence="8">
    <location>
        <begin position="164"/>
        <end position="184"/>
    </location>
</feature>
<dbReference type="InterPro" id="IPR048333">
    <property type="entry name" value="HA2_WH"/>
</dbReference>
<dbReference type="CDD" id="cd18791">
    <property type="entry name" value="SF2_C_RHA"/>
    <property type="match status" value="1"/>
</dbReference>
<keyword evidence="4" id="KW-0378">Hydrolase</keyword>
<dbReference type="InterPro" id="IPR007502">
    <property type="entry name" value="Helicase-assoc_dom"/>
</dbReference>
<keyword evidence="5" id="KW-0347">Helicase</keyword>
<dbReference type="PROSITE" id="PS00690">
    <property type="entry name" value="DEAH_ATP_HELICASE"/>
    <property type="match status" value="1"/>
</dbReference>
<feature type="compositionally biased region" description="Basic residues" evidence="8">
    <location>
        <begin position="478"/>
        <end position="490"/>
    </location>
</feature>
<feature type="domain" description="Helicase ATP-binding" evidence="9">
    <location>
        <begin position="234"/>
        <end position="401"/>
    </location>
</feature>
<feature type="region of interest" description="Disordered" evidence="8">
    <location>
        <begin position="467"/>
        <end position="494"/>
    </location>
</feature>
<dbReference type="GO" id="GO:0003724">
    <property type="term" value="F:RNA helicase activity"/>
    <property type="evidence" value="ECO:0007669"/>
    <property type="project" value="UniProtKB-EC"/>
</dbReference>
<accession>A0A7I8VQI3</accession>
<dbReference type="Pfam" id="PF23362">
    <property type="entry name" value="DHX37_C"/>
    <property type="match status" value="1"/>
</dbReference>
<evidence type="ECO:0000313" key="11">
    <source>
        <dbReference type="EMBL" id="CAD5118331.1"/>
    </source>
</evidence>
<dbReference type="Pfam" id="PF04408">
    <property type="entry name" value="WHD_HA2"/>
    <property type="match status" value="1"/>
</dbReference>
<comment type="catalytic activity">
    <reaction evidence="7">
        <text>ATP + H2O = ADP + phosphate + H(+)</text>
        <dbReference type="Rhea" id="RHEA:13065"/>
        <dbReference type="ChEBI" id="CHEBI:15377"/>
        <dbReference type="ChEBI" id="CHEBI:15378"/>
        <dbReference type="ChEBI" id="CHEBI:30616"/>
        <dbReference type="ChEBI" id="CHEBI:43474"/>
        <dbReference type="ChEBI" id="CHEBI:456216"/>
        <dbReference type="EC" id="3.6.4.13"/>
    </reaction>
</comment>
<dbReference type="PANTHER" id="PTHR18934:SF99">
    <property type="entry name" value="ATP-DEPENDENT RNA HELICASE DHX37-RELATED"/>
    <property type="match status" value="1"/>
</dbReference>
<dbReference type="GO" id="GO:0005730">
    <property type="term" value="C:nucleolus"/>
    <property type="evidence" value="ECO:0007669"/>
    <property type="project" value="TreeGrafter"/>
</dbReference>
<protein>
    <recommendedName>
        <fullName evidence="2">RNA helicase</fullName>
        <ecNumber evidence="2">3.6.4.13</ecNumber>
    </recommendedName>
</protein>
<comment type="similarity">
    <text evidence="1">Belongs to the DEAD box helicase family. DEAH subfamily.</text>
</comment>
<dbReference type="AlphaFoldDB" id="A0A7I8VQI3"/>
<dbReference type="FunFam" id="3.40.50.300:FF:000637">
    <property type="entry name" value="ATP-dependent RNA helicase DHX37/DHR1"/>
    <property type="match status" value="1"/>
</dbReference>
<evidence type="ECO:0000256" key="5">
    <source>
        <dbReference type="ARBA" id="ARBA00022806"/>
    </source>
</evidence>
<dbReference type="InterPro" id="IPR056371">
    <property type="entry name" value="DHX37-like_C"/>
</dbReference>
<dbReference type="PROSITE" id="PS51194">
    <property type="entry name" value="HELICASE_CTER"/>
    <property type="match status" value="1"/>
</dbReference>
<dbReference type="InterPro" id="IPR002464">
    <property type="entry name" value="DNA/RNA_helicase_DEAH_CS"/>
</dbReference>
<feature type="compositionally biased region" description="Acidic residues" evidence="8">
    <location>
        <begin position="30"/>
        <end position="39"/>
    </location>
</feature>
<name>A0A7I8VQI3_9ANNE</name>
<evidence type="ECO:0000256" key="8">
    <source>
        <dbReference type="SAM" id="MobiDB-lite"/>
    </source>
</evidence>
<dbReference type="InterPro" id="IPR014001">
    <property type="entry name" value="Helicase_ATP-bd"/>
</dbReference>
<sequence>MPKRHFAKGRVKKEVIIDKTEQKKIKLDPELLDDQDSEENPLVLPSQKRKTTVVETEKVPKKRLSKKQERKLKSVLQRREKKSKRKQLIEDLAKVQLPSDKLDLMTSTTDSFNQTIKKENKKIEKLKKPKKVKEIIEESESEEDKVEEFTLMQPEENEKAKDDDDKEETNESENEEEIKQDESEELKKEEKPVETSEKLTAENTKAVFVPCQRNEEIQEARLKLPILGEEQVVMETIREKDVVVLSGATGSGKSTQLPQFLYEAGYTQNGKKIVVTEPRRVAAINVSRRVGEEMNLPSSKVSYQIRYEGNVTDETEIKFVTDGVLLKEMQNDLTLSRYSVVIIDEAHERSVNTDVLIGLLSRIVLLRRKKGNVLKLIIMSATLRTEDFTANTRLFKIEPPLISVESRQYNVKVTFARKTPEDYLKGALKEVCKIHKQQPPGGILVFLTGQREVNWLCHKLKTSSNTMLPLEDKETHPKRSRKRNNKKKMPTIKLESYSALPEDEEESDLEVDEIEMLESDDGDEEIDNDGLDPMHVLPFYSLLPPERQQQVFNSVPEGKRLCVVATNVAETSITIPNIKYVVDSGKVKRKIYDKSGGSSKFEIVWTSKASADQRSGRAGRMSDGKCFRLFSSAVFEHDMPEFDEPDIIVKPAEDLYLQMKSMGIDNVMNFPFPTPPSALTLQVAERHLLALNALKRKGKTTKLTELGKTMATLPVSPKYAKMIAMAYDTDVLHYVIILVACLSVNQLFSDYLLCRKELTNVWTEGGYKLLGDYMCILTAIGATEELNSENEFCMRLGLRWKAVLEVRKLRNLIVNTINSVSGSEFSISKDLEPPSLAQATKLRKIMLGGFVDQIAKLEYKIDEETKKKIRFYQPLLINEPSQINSNSIMNIKKEDHEFIIYNDMSITNDVRKLSYIAVIDKRWLPSYCPFYCKFQPKLKYEREDPHSPYFDEESGKINCFNETSFGVNEIEWKLPIHEKEFTEFTAFFYKLYAKFLLDGLILKDLAQFSKDLLHSANMIIMSLSIPPYSKPLVQKLMNEKITDRQKLLDCFDNNEQFLLEEYLKWLPENMHYTVKKIWPPRK</sequence>
<dbReference type="Pfam" id="PF21010">
    <property type="entry name" value="HA2_C"/>
    <property type="match status" value="1"/>
</dbReference>
<dbReference type="InterPro" id="IPR011545">
    <property type="entry name" value="DEAD/DEAH_box_helicase_dom"/>
</dbReference>
<evidence type="ECO:0000256" key="3">
    <source>
        <dbReference type="ARBA" id="ARBA00022741"/>
    </source>
</evidence>
<dbReference type="Gene3D" id="1.20.120.1080">
    <property type="match status" value="1"/>
</dbReference>
<comment type="caution">
    <text evidence="11">The sequence shown here is derived from an EMBL/GenBank/DDBJ whole genome shotgun (WGS) entry which is preliminary data.</text>
</comment>
<dbReference type="GO" id="GO:0000462">
    <property type="term" value="P:maturation of SSU-rRNA from tricistronic rRNA transcript (SSU-rRNA, 5.8S rRNA, LSU-rRNA)"/>
    <property type="evidence" value="ECO:0007669"/>
    <property type="project" value="TreeGrafter"/>
</dbReference>
<dbReference type="Gene3D" id="3.40.50.300">
    <property type="entry name" value="P-loop containing nucleotide triphosphate hydrolases"/>
    <property type="match status" value="2"/>
</dbReference>
<feature type="compositionally biased region" description="Acidic residues" evidence="8">
    <location>
        <begin position="137"/>
        <end position="146"/>
    </location>
</feature>
<dbReference type="SMART" id="SM00847">
    <property type="entry name" value="HA2"/>
    <property type="match status" value="1"/>
</dbReference>
<dbReference type="PANTHER" id="PTHR18934">
    <property type="entry name" value="ATP-DEPENDENT RNA HELICASE"/>
    <property type="match status" value="1"/>
</dbReference>
<dbReference type="EC" id="3.6.4.13" evidence="2"/>
<dbReference type="Pfam" id="PF07717">
    <property type="entry name" value="OB_NTP_bind"/>
    <property type="match status" value="1"/>
</dbReference>
<keyword evidence="6" id="KW-0067">ATP-binding</keyword>
<keyword evidence="12" id="KW-1185">Reference proteome</keyword>
<dbReference type="OrthoDB" id="10025033at2759"/>
<feature type="region of interest" description="Disordered" evidence="8">
    <location>
        <begin position="27"/>
        <end position="87"/>
    </location>
</feature>
<keyword evidence="3" id="KW-0547">Nucleotide-binding</keyword>
<evidence type="ECO:0000256" key="2">
    <source>
        <dbReference type="ARBA" id="ARBA00012552"/>
    </source>
</evidence>
<dbReference type="Proteomes" id="UP000549394">
    <property type="component" value="Unassembled WGS sequence"/>
</dbReference>
<dbReference type="Pfam" id="PF00270">
    <property type="entry name" value="DEAD"/>
    <property type="match status" value="1"/>
</dbReference>
<dbReference type="SUPFAM" id="SSF52540">
    <property type="entry name" value="P-loop containing nucleoside triphosphate hydrolases"/>
    <property type="match status" value="1"/>
</dbReference>
<dbReference type="InterPro" id="IPR027417">
    <property type="entry name" value="P-loop_NTPase"/>
</dbReference>
<reference evidence="11 12" key="1">
    <citation type="submission" date="2020-08" db="EMBL/GenBank/DDBJ databases">
        <authorList>
            <person name="Hejnol A."/>
        </authorList>
    </citation>
    <scope>NUCLEOTIDE SEQUENCE [LARGE SCALE GENOMIC DNA]</scope>
</reference>
<feature type="compositionally biased region" description="Basic residues" evidence="8">
    <location>
        <begin position="60"/>
        <end position="70"/>
    </location>
</feature>
<dbReference type="Pfam" id="PF00271">
    <property type="entry name" value="Helicase_C"/>
    <property type="match status" value="1"/>
</dbReference>
<dbReference type="GO" id="GO:0003723">
    <property type="term" value="F:RNA binding"/>
    <property type="evidence" value="ECO:0007669"/>
    <property type="project" value="TreeGrafter"/>
</dbReference>
<evidence type="ECO:0000256" key="6">
    <source>
        <dbReference type="ARBA" id="ARBA00022840"/>
    </source>
</evidence>
<evidence type="ECO:0000313" key="12">
    <source>
        <dbReference type="Proteomes" id="UP000549394"/>
    </source>
</evidence>
<organism evidence="11 12">
    <name type="scientific">Dimorphilus gyrociliatus</name>
    <dbReference type="NCBI Taxonomy" id="2664684"/>
    <lineage>
        <taxon>Eukaryota</taxon>
        <taxon>Metazoa</taxon>
        <taxon>Spiralia</taxon>
        <taxon>Lophotrochozoa</taxon>
        <taxon>Annelida</taxon>
        <taxon>Polychaeta</taxon>
        <taxon>Polychaeta incertae sedis</taxon>
        <taxon>Dinophilidae</taxon>
        <taxon>Dimorphilus</taxon>
    </lineage>
</organism>
<dbReference type="InterPro" id="IPR011709">
    <property type="entry name" value="DEAD-box_helicase_OB_fold"/>
</dbReference>
<dbReference type="GO" id="GO:0005524">
    <property type="term" value="F:ATP binding"/>
    <property type="evidence" value="ECO:0007669"/>
    <property type="project" value="UniProtKB-KW"/>
</dbReference>
<dbReference type="InterPro" id="IPR001650">
    <property type="entry name" value="Helicase_C-like"/>
</dbReference>
<evidence type="ECO:0000259" key="10">
    <source>
        <dbReference type="PROSITE" id="PS51194"/>
    </source>
</evidence>
<feature type="region of interest" description="Disordered" evidence="8">
    <location>
        <begin position="112"/>
        <end position="199"/>
    </location>
</feature>
<gene>
    <name evidence="11" type="ORF">DGYR_LOCUS6722</name>
</gene>
<evidence type="ECO:0000259" key="9">
    <source>
        <dbReference type="PROSITE" id="PS51192"/>
    </source>
</evidence>
<dbReference type="EMBL" id="CAJFCJ010000008">
    <property type="protein sequence ID" value="CAD5118331.1"/>
    <property type="molecule type" value="Genomic_DNA"/>
</dbReference>